<organism evidence="3 4">
    <name type="scientific">Desulfuromusa kysingii</name>
    <dbReference type="NCBI Taxonomy" id="37625"/>
    <lineage>
        <taxon>Bacteria</taxon>
        <taxon>Pseudomonadati</taxon>
        <taxon>Thermodesulfobacteriota</taxon>
        <taxon>Desulfuromonadia</taxon>
        <taxon>Desulfuromonadales</taxon>
        <taxon>Geopsychrobacteraceae</taxon>
        <taxon>Desulfuromusa</taxon>
    </lineage>
</organism>
<protein>
    <submittedName>
        <fullName evidence="3">Response regulator receiver domain-containing protein</fullName>
    </submittedName>
</protein>
<evidence type="ECO:0000259" key="2">
    <source>
        <dbReference type="PROSITE" id="PS50110"/>
    </source>
</evidence>
<evidence type="ECO:0000256" key="1">
    <source>
        <dbReference type="PROSITE-ProRule" id="PRU00169"/>
    </source>
</evidence>
<dbReference type="SUPFAM" id="SSF52172">
    <property type="entry name" value="CheY-like"/>
    <property type="match status" value="1"/>
</dbReference>
<dbReference type="PROSITE" id="PS50110">
    <property type="entry name" value="RESPONSE_REGULATORY"/>
    <property type="match status" value="1"/>
</dbReference>
<evidence type="ECO:0000313" key="4">
    <source>
        <dbReference type="Proteomes" id="UP000199409"/>
    </source>
</evidence>
<keyword evidence="4" id="KW-1185">Reference proteome</keyword>
<dbReference type="AlphaFoldDB" id="A0A1H3W4M1"/>
<dbReference type="InterPro" id="IPR001789">
    <property type="entry name" value="Sig_transdc_resp-reg_receiver"/>
</dbReference>
<evidence type="ECO:0000313" key="3">
    <source>
        <dbReference type="EMBL" id="SDZ82069.1"/>
    </source>
</evidence>
<reference evidence="3 4" key="1">
    <citation type="submission" date="2016-10" db="EMBL/GenBank/DDBJ databases">
        <authorList>
            <person name="de Groot N.N."/>
        </authorList>
    </citation>
    <scope>NUCLEOTIDE SEQUENCE [LARGE SCALE GENOMIC DNA]</scope>
    <source>
        <strain evidence="3 4">DSM 7343</strain>
    </source>
</reference>
<name>A0A1H3W4M1_9BACT</name>
<gene>
    <name evidence="3" type="ORF">SAMN05660420_00473</name>
</gene>
<dbReference type="STRING" id="37625.SAMN05660420_00473"/>
<feature type="domain" description="Response regulatory" evidence="2">
    <location>
        <begin position="4"/>
        <end position="127"/>
    </location>
</feature>
<proteinExistence type="predicted"/>
<dbReference type="Proteomes" id="UP000199409">
    <property type="component" value="Unassembled WGS sequence"/>
</dbReference>
<dbReference type="InterPro" id="IPR011006">
    <property type="entry name" value="CheY-like_superfamily"/>
</dbReference>
<dbReference type="RefSeq" id="WP_175498241.1">
    <property type="nucleotide sequence ID" value="NZ_FNQN01000001.1"/>
</dbReference>
<keyword evidence="1" id="KW-0597">Phosphoprotein</keyword>
<sequence>MERKALVVDDDVYCLDIFIEYLQDKGFNVASSLNPTCLLIEKKLAKCPMDVPCFGIILSDNQMPEMTGLEFFQYQSQRGCKIPVHRKALISGDISPKERDIAEGMGCQLFQKPTSLESIDAWIDSVLDERVNL</sequence>
<dbReference type="EMBL" id="FNQN01000001">
    <property type="protein sequence ID" value="SDZ82069.1"/>
    <property type="molecule type" value="Genomic_DNA"/>
</dbReference>
<dbReference type="GO" id="GO:0000160">
    <property type="term" value="P:phosphorelay signal transduction system"/>
    <property type="evidence" value="ECO:0007669"/>
    <property type="project" value="InterPro"/>
</dbReference>
<dbReference type="Gene3D" id="3.40.50.2300">
    <property type="match status" value="1"/>
</dbReference>
<accession>A0A1H3W4M1</accession>
<feature type="modified residue" description="4-aspartylphosphate" evidence="1">
    <location>
        <position position="60"/>
    </location>
</feature>